<evidence type="ECO:0000313" key="2">
    <source>
        <dbReference type="Proteomes" id="UP001498398"/>
    </source>
</evidence>
<gene>
    <name evidence="1" type="ORF">VKT23_006413</name>
</gene>
<evidence type="ECO:0000313" key="1">
    <source>
        <dbReference type="EMBL" id="KAK7464248.1"/>
    </source>
</evidence>
<dbReference type="EMBL" id="JBANRG010000008">
    <property type="protein sequence ID" value="KAK7464248.1"/>
    <property type="molecule type" value="Genomic_DNA"/>
</dbReference>
<comment type="caution">
    <text evidence="1">The sequence shown here is derived from an EMBL/GenBank/DDBJ whole genome shotgun (WGS) entry which is preliminary data.</text>
</comment>
<accession>A0ABR1JTE0</accession>
<proteinExistence type="predicted"/>
<dbReference type="Proteomes" id="UP001498398">
    <property type="component" value="Unassembled WGS sequence"/>
</dbReference>
<organism evidence="1 2">
    <name type="scientific">Marasmiellus scandens</name>
    <dbReference type="NCBI Taxonomy" id="2682957"/>
    <lineage>
        <taxon>Eukaryota</taxon>
        <taxon>Fungi</taxon>
        <taxon>Dikarya</taxon>
        <taxon>Basidiomycota</taxon>
        <taxon>Agaricomycotina</taxon>
        <taxon>Agaricomycetes</taxon>
        <taxon>Agaricomycetidae</taxon>
        <taxon>Agaricales</taxon>
        <taxon>Marasmiineae</taxon>
        <taxon>Omphalotaceae</taxon>
        <taxon>Marasmiellus</taxon>
    </lineage>
</organism>
<name>A0ABR1JTE0_9AGAR</name>
<sequence length="409" mass="46864">MRSFRPPLHLIYKDLKGAPPSSPNPSHPDTNMEHALQALTLLAYSESAIWKSAEESWKLIWPWCSFFADTFILNQRQLPRTVEGVNFRDDALCTVYPLLANLIKLPGNVAFRAVIRPFSRISHMLTKSWLYAAENHHISLPYISMAWVKHQSLSMNEMLGEWDSAEFEEIAYASPHYLAVTALRTVIYETLQPKIDIMSMNGAFSIIAESQMHNELRQALLAHELPRWIAYAMRHIISQSATEYLNLTSSLSVHSDHMESIRNIAFLLSEIIDSVTWIIQALDEQLILTIFKSKRSWGFCALHKPTAMSLEQVYAKLLRALVPFLYNRSVFRAVVHSIRRVEHLGLDADMPKVFSKTTSEVWDAWHALRVSVANMRKTRSDYKSNGFTACSNVRQVSINDLVSKYILEL</sequence>
<protein>
    <submittedName>
        <fullName evidence="1">Uncharacterized protein</fullName>
    </submittedName>
</protein>
<reference evidence="1 2" key="1">
    <citation type="submission" date="2024-01" db="EMBL/GenBank/DDBJ databases">
        <title>A draft genome for the cacao thread blight pathogen Marasmiellus scandens.</title>
        <authorList>
            <person name="Baruah I.K."/>
            <person name="Leung J."/>
            <person name="Bukari Y."/>
            <person name="Amoako-Attah I."/>
            <person name="Meinhardt L.W."/>
            <person name="Bailey B.A."/>
            <person name="Cohen S.P."/>
        </authorList>
    </citation>
    <scope>NUCLEOTIDE SEQUENCE [LARGE SCALE GENOMIC DNA]</scope>
    <source>
        <strain evidence="1 2">GH-19</strain>
    </source>
</reference>
<keyword evidence="2" id="KW-1185">Reference proteome</keyword>